<evidence type="ECO:0000256" key="1">
    <source>
        <dbReference type="SAM" id="MobiDB-lite"/>
    </source>
</evidence>
<protein>
    <recommendedName>
        <fullName evidence="3">DUF4220 domain-containing protein</fullName>
    </recommendedName>
</protein>
<dbReference type="OMA" id="NILEVVW"/>
<evidence type="ECO:0000259" key="3">
    <source>
        <dbReference type="Pfam" id="PF13968"/>
    </source>
</evidence>
<sequence>MAGVSGTVQWWEESQLRILVIASLVIQYILLVGSVARRYPIRSWFRPIIWLAYIGSDAIAIYGLATLFNRHRKPQNDGDEGTMGSAHSMLELLWAPILLIHLGGQDGITAYNIEDNELWTRHILTSVSQVTVAVYVFWKSWPSNDWMLLNAAVYLFAIGILKCFDQPWALNRASINSLVSSGDPIRRSIHTHKLKIDPLEDFIDKATSPIGANEYLLTSATPVDFTPYELFVDLASPSVEDRIRVLLSFSTLDGNHAYCKLQHWLSNTFLLLYTKGKVFSMASLGQVFPLFASRNYFEHRAQLAGIFVYSLRLLVLYIPAIACFHYSNREVYSQDDVKITYTLLYCTAALEVLGPVLTNMTRDTEEFCQRSTDMVSTYEGPIYHDMVSQYNIVGLLVRNRNHSKMMRVVGVLGCADFLQQHWHMKSCSSSFSITKLVLQYVKDGWKHHIKDVSSYRKFNDNRGQFTLGHEGCYEDLGWSLDGAFDESVLLWHLATDFCYYDTVVSRSHHVLLCTQDSCPHAYACPAWCKRSGHHKRAIQCREMSNYMMYLLFLNPEMLMAGTRRNLCTTAYDELKDIVEEREKIDGTSVEGDEEIGLTQMIYATVDGCTQQQQGGIVRDAWSIAKVLSNLPEEKMWDVIEGVWVEMLCFSAARCRGYLHAKGLATGVEYLTYVWLLLYYMGMETLAAKLQRADHHYHHNGGEHGDRPSSSHVSSAQEEAAGPSRSDGGAEGQSAGYHDSDDIVEEMV</sequence>
<evidence type="ECO:0000313" key="5">
    <source>
        <dbReference type="Proteomes" id="UP000019116"/>
    </source>
</evidence>
<organism evidence="4">
    <name type="scientific">Triticum aestivum</name>
    <name type="common">Wheat</name>
    <dbReference type="NCBI Taxonomy" id="4565"/>
    <lineage>
        <taxon>Eukaryota</taxon>
        <taxon>Viridiplantae</taxon>
        <taxon>Streptophyta</taxon>
        <taxon>Embryophyta</taxon>
        <taxon>Tracheophyta</taxon>
        <taxon>Spermatophyta</taxon>
        <taxon>Magnoliopsida</taxon>
        <taxon>Liliopsida</taxon>
        <taxon>Poales</taxon>
        <taxon>Poaceae</taxon>
        <taxon>BOP clade</taxon>
        <taxon>Pooideae</taxon>
        <taxon>Triticodae</taxon>
        <taxon>Triticeae</taxon>
        <taxon>Triticinae</taxon>
        <taxon>Triticum</taxon>
    </lineage>
</organism>
<dbReference type="PANTHER" id="PTHR31325">
    <property type="entry name" value="OS01G0798800 PROTEIN-RELATED"/>
    <property type="match status" value="1"/>
</dbReference>
<accession>A0A3B6QLP2</accession>
<dbReference type="SMR" id="A0A3B6QLP2"/>
<feature type="compositionally biased region" description="Basic and acidic residues" evidence="1">
    <location>
        <begin position="699"/>
        <end position="708"/>
    </location>
</feature>
<dbReference type="OrthoDB" id="631811at2759"/>
<evidence type="ECO:0000256" key="2">
    <source>
        <dbReference type="SAM" id="Phobius"/>
    </source>
</evidence>
<feature type="domain" description="DUF4220" evidence="3">
    <location>
        <begin position="50"/>
        <end position="353"/>
    </location>
</feature>
<feature type="transmembrane region" description="Helical" evidence="2">
    <location>
        <begin position="48"/>
        <end position="68"/>
    </location>
</feature>
<dbReference type="STRING" id="4565.A0A3B6QLP2"/>
<evidence type="ECO:0000313" key="4">
    <source>
        <dbReference type="EnsemblPlants" id="TraesCS6D02G400500.1.cds1"/>
    </source>
</evidence>
<dbReference type="RefSeq" id="XP_044421927.1">
    <property type="nucleotide sequence ID" value="XM_044565992.1"/>
</dbReference>
<dbReference type="Pfam" id="PF13968">
    <property type="entry name" value="DUF4220"/>
    <property type="match status" value="1"/>
</dbReference>
<dbReference type="Gramene" id="TraesCS6D02G400500.1">
    <property type="protein sequence ID" value="TraesCS6D02G400500.1.cds1"/>
    <property type="gene ID" value="TraesCS6D02G400500"/>
</dbReference>
<keyword evidence="2" id="KW-1133">Transmembrane helix</keyword>
<keyword evidence="2" id="KW-0812">Transmembrane</keyword>
<name>A0A3B6QLP2_WHEAT</name>
<dbReference type="Proteomes" id="UP000019116">
    <property type="component" value="Chromosome 6D"/>
</dbReference>
<feature type="region of interest" description="Disordered" evidence="1">
    <location>
        <begin position="696"/>
        <end position="747"/>
    </location>
</feature>
<dbReference type="Pfam" id="PF04578">
    <property type="entry name" value="DUF594"/>
    <property type="match status" value="1"/>
</dbReference>
<keyword evidence="5" id="KW-1185">Reference proteome</keyword>
<gene>
    <name evidence="4" type="primary">LOC123146344</name>
</gene>
<feature type="transmembrane region" description="Helical" evidence="2">
    <location>
        <begin position="16"/>
        <end position="36"/>
    </location>
</feature>
<proteinExistence type="predicted"/>
<reference evidence="4" key="1">
    <citation type="submission" date="2018-08" db="EMBL/GenBank/DDBJ databases">
        <authorList>
            <person name="Rossello M."/>
        </authorList>
    </citation>
    <scope>NUCLEOTIDE SEQUENCE [LARGE SCALE GENOMIC DNA]</scope>
    <source>
        <strain evidence="4">cv. Chinese Spring</strain>
    </source>
</reference>
<dbReference type="GeneID" id="123146344"/>
<dbReference type="InterPro" id="IPR025315">
    <property type="entry name" value="DUF4220"/>
</dbReference>
<dbReference type="Gramene" id="TraesLDM6D03G03800690.1">
    <property type="protein sequence ID" value="TraesLDM6D03G03800690.1.CDS1"/>
    <property type="gene ID" value="TraesLDM6D03G03800690"/>
</dbReference>
<dbReference type="InterPro" id="IPR007658">
    <property type="entry name" value="DUF594"/>
</dbReference>
<dbReference type="Gramene" id="TraesCS6D03G0916500.1">
    <property type="protein sequence ID" value="TraesCS6D03G0916500.1.CDS1"/>
    <property type="gene ID" value="TraesCS6D03G0916500"/>
</dbReference>
<reference evidence="4" key="2">
    <citation type="submission" date="2018-10" db="UniProtKB">
        <authorList>
            <consortium name="EnsemblPlants"/>
        </authorList>
    </citation>
    <scope>IDENTIFICATION</scope>
</reference>
<dbReference type="AlphaFoldDB" id="A0A3B6QLP2"/>
<keyword evidence="2" id="KW-0472">Membrane</keyword>
<dbReference type="EnsemblPlants" id="TraesCS6D02G400500.1">
    <property type="protein sequence ID" value="TraesCS6D02G400500.1.cds1"/>
    <property type="gene ID" value="TraesCS6D02G400500"/>
</dbReference>